<dbReference type="Gene3D" id="3.40.50.1820">
    <property type="entry name" value="alpha/beta hydrolase"/>
    <property type="match status" value="1"/>
</dbReference>
<feature type="domain" description="Acylamino-acid-releasing enzyme N-terminal" evidence="10">
    <location>
        <begin position="70"/>
        <end position="419"/>
    </location>
</feature>
<dbReference type="Pfam" id="PF00326">
    <property type="entry name" value="Peptidase_S9"/>
    <property type="match status" value="1"/>
</dbReference>
<dbReference type="GO" id="GO:0008242">
    <property type="term" value="F:omega peptidase activity"/>
    <property type="evidence" value="ECO:0007669"/>
    <property type="project" value="UniProtKB-EC"/>
</dbReference>
<reference evidence="11" key="1">
    <citation type="submission" date="2022-06" db="EMBL/GenBank/DDBJ databases">
        <authorList>
            <consortium name="SYNGENTA / RWTH Aachen University"/>
        </authorList>
    </citation>
    <scope>NUCLEOTIDE SEQUENCE</scope>
</reference>
<name>A0AAV0AR64_PHAPC</name>
<dbReference type="PANTHER" id="PTHR42776">
    <property type="entry name" value="SERINE PEPTIDASE S9 FAMILY MEMBER"/>
    <property type="match status" value="1"/>
</dbReference>
<dbReference type="InterPro" id="IPR029058">
    <property type="entry name" value="AB_hydrolase_fold"/>
</dbReference>
<accession>A0AAV0AR64</accession>
<evidence type="ECO:0000256" key="1">
    <source>
        <dbReference type="ARBA" id="ARBA00000721"/>
    </source>
</evidence>
<dbReference type="InterPro" id="IPR045550">
    <property type="entry name" value="AARE_N"/>
</dbReference>
<organism evidence="11 12">
    <name type="scientific">Phakopsora pachyrhizi</name>
    <name type="common">Asian soybean rust disease fungus</name>
    <dbReference type="NCBI Taxonomy" id="170000"/>
    <lineage>
        <taxon>Eukaryota</taxon>
        <taxon>Fungi</taxon>
        <taxon>Dikarya</taxon>
        <taxon>Basidiomycota</taxon>
        <taxon>Pucciniomycotina</taxon>
        <taxon>Pucciniomycetes</taxon>
        <taxon>Pucciniales</taxon>
        <taxon>Phakopsoraceae</taxon>
        <taxon>Phakopsora</taxon>
    </lineage>
</organism>
<proteinExistence type="inferred from homology"/>
<protein>
    <recommendedName>
        <fullName evidence="5">acylaminoacyl-peptidase</fullName>
        <ecNumber evidence="5">3.4.19.1</ecNumber>
    </recommendedName>
    <alternativeName>
        <fullName evidence="8">Dipeptidyl-peptidase V</fullName>
    </alternativeName>
</protein>
<dbReference type="GO" id="GO:0006508">
    <property type="term" value="P:proteolysis"/>
    <property type="evidence" value="ECO:0007669"/>
    <property type="project" value="InterPro"/>
</dbReference>
<keyword evidence="6" id="KW-0963">Cytoplasm</keyword>
<dbReference type="Pfam" id="PF19283">
    <property type="entry name" value="APEH_N"/>
    <property type="match status" value="1"/>
</dbReference>
<dbReference type="Proteomes" id="UP001153365">
    <property type="component" value="Unassembled WGS sequence"/>
</dbReference>
<evidence type="ECO:0000256" key="5">
    <source>
        <dbReference type="ARBA" id="ARBA00012917"/>
    </source>
</evidence>
<keyword evidence="7 11" id="KW-0378">Hydrolase</keyword>
<comment type="catalytic activity">
    <reaction evidence="1">
        <text>Cleavage of an N-acetyl or N-formyl amino acid from the N-terminus of a polypeptide.</text>
        <dbReference type="EC" id="3.4.19.1"/>
    </reaction>
</comment>
<evidence type="ECO:0000313" key="11">
    <source>
        <dbReference type="EMBL" id="CAH7671576.1"/>
    </source>
</evidence>
<evidence type="ECO:0000259" key="10">
    <source>
        <dbReference type="Pfam" id="PF19283"/>
    </source>
</evidence>
<comment type="subunit">
    <text evidence="4">Homotetramer.</text>
</comment>
<evidence type="ECO:0000313" key="12">
    <source>
        <dbReference type="Proteomes" id="UP001153365"/>
    </source>
</evidence>
<evidence type="ECO:0000256" key="8">
    <source>
        <dbReference type="ARBA" id="ARBA00032829"/>
    </source>
</evidence>
<dbReference type="GO" id="GO:0005737">
    <property type="term" value="C:cytoplasm"/>
    <property type="evidence" value="ECO:0007669"/>
    <property type="project" value="UniProtKB-SubCell"/>
</dbReference>
<comment type="subcellular location">
    <subcellularLocation>
        <location evidence="2">Cytoplasm</location>
    </subcellularLocation>
</comment>
<evidence type="ECO:0000256" key="7">
    <source>
        <dbReference type="ARBA" id="ARBA00022801"/>
    </source>
</evidence>
<evidence type="ECO:0000256" key="3">
    <source>
        <dbReference type="ARBA" id="ARBA00010040"/>
    </source>
</evidence>
<evidence type="ECO:0000256" key="2">
    <source>
        <dbReference type="ARBA" id="ARBA00004496"/>
    </source>
</evidence>
<dbReference type="GO" id="GO:0004252">
    <property type="term" value="F:serine-type endopeptidase activity"/>
    <property type="evidence" value="ECO:0007669"/>
    <property type="project" value="TreeGrafter"/>
</dbReference>
<dbReference type="AlphaFoldDB" id="A0AAV0AR64"/>
<comment type="caution">
    <text evidence="11">The sequence shown here is derived from an EMBL/GenBank/DDBJ whole genome shotgun (WGS) entry which is preliminary data.</text>
</comment>
<dbReference type="EMBL" id="CALTRL010001217">
    <property type="protein sequence ID" value="CAH7671576.1"/>
    <property type="molecule type" value="Genomic_DNA"/>
</dbReference>
<feature type="domain" description="Peptidase S9 prolyl oligopeptidase catalytic" evidence="9">
    <location>
        <begin position="500"/>
        <end position="720"/>
    </location>
</feature>
<sequence length="734" mass="81598">MVKRRATQVFHLGGLNPSFPRIIPGFLNEISPEIVWDGASPSGTKRAIFRSTSSKGFENSFSTTEASSGKKLSIEIWDTSTNQIINFLDVSQAHKFFIINETFGSPRWNQSETLLVYVAELISHDKYTKSALDKNRHKPDFGEQLSDIRNPAVFLTHAVFQEDTSSFVNQRSKLVYQVTGNSTLALPSELAFGQPVFGPLSDGDSVQIFCTGFPSLLDGRRVGLIYCQNRLSEIHRFSFKINTDKFLKEKELQLLEPTKLNLYKSQRLTSQHLSSRSPRVSGGELYYLSNKLGGPHASCGSLRKLDLDVEGSEKILVDFADETSQESPFPGLYIDQLPVEPFLTDPKTNSKLMVVSSIWGSSRSLITIDLNNGTIKRHSGPCEGSCTVWCTDTHQRVVTVYSQTCQTPQIWIGTLLEGMAFSWKLVKSLRAPEKAQEILSQIKSEIISLSQTENFQEFKPTEIVLTSPSKDRVVELLKSDRSVSLVVAPHGGPHSTSVNEFSPVTATMAFMGYSTAYINYPGSLGFGQKWIDCLTKNLGKIDVESCKAATDHLLTQAPHKYDRVYVNGGSHGGFITAHLTSRYPDMFDAACMRNPVVDLVGTASGGSDIPDWSYSEVGINFPFNRNQGLKGAPVSVDEEDYKTLRMASPISYIKSVKSPTLLLLGDVDRRVSHQQGLAWYHGLRGKGVKTDVMMFKKNSHPLNSIEAEVGSFESFLEFILDSKSDYRSDYTKIK</sequence>
<dbReference type="SUPFAM" id="SSF53474">
    <property type="entry name" value="alpha/beta-Hydrolases"/>
    <property type="match status" value="1"/>
</dbReference>
<gene>
    <name evidence="11" type="ORF">PPACK8108_LOCUS6368</name>
</gene>
<keyword evidence="12" id="KW-1185">Reference proteome</keyword>
<evidence type="ECO:0000256" key="6">
    <source>
        <dbReference type="ARBA" id="ARBA00022490"/>
    </source>
</evidence>
<evidence type="ECO:0000256" key="4">
    <source>
        <dbReference type="ARBA" id="ARBA00011881"/>
    </source>
</evidence>
<evidence type="ECO:0000259" key="9">
    <source>
        <dbReference type="Pfam" id="PF00326"/>
    </source>
</evidence>
<dbReference type="EC" id="3.4.19.1" evidence="5"/>
<dbReference type="InterPro" id="IPR001375">
    <property type="entry name" value="Peptidase_S9_cat"/>
</dbReference>
<dbReference type="PANTHER" id="PTHR42776:SF4">
    <property type="entry name" value="ACYLAMINO-ACID-RELEASING ENZYME"/>
    <property type="match status" value="1"/>
</dbReference>
<comment type="similarity">
    <text evidence="3">Belongs to the peptidase S9C family.</text>
</comment>